<feature type="transmembrane region" description="Helical" evidence="1">
    <location>
        <begin position="304"/>
        <end position="322"/>
    </location>
</feature>
<feature type="transmembrane region" description="Helical" evidence="1">
    <location>
        <begin position="505"/>
        <end position="525"/>
    </location>
</feature>
<feature type="transmembrane region" description="Helical" evidence="1">
    <location>
        <begin position="63"/>
        <end position="84"/>
    </location>
</feature>
<feature type="transmembrane region" description="Helical" evidence="1">
    <location>
        <begin position="96"/>
        <end position="119"/>
    </location>
</feature>
<keyword evidence="1" id="KW-0472">Membrane</keyword>
<evidence type="ECO:0000256" key="1">
    <source>
        <dbReference type="SAM" id="Phobius"/>
    </source>
</evidence>
<keyword evidence="3" id="KW-1185">Reference proteome</keyword>
<keyword evidence="1" id="KW-1133">Transmembrane helix</keyword>
<feature type="transmembrane region" description="Helical" evidence="1">
    <location>
        <begin position="903"/>
        <end position="933"/>
    </location>
</feature>
<evidence type="ECO:0000313" key="2">
    <source>
        <dbReference type="EMBL" id="CAH3143270.1"/>
    </source>
</evidence>
<feature type="transmembrane region" description="Helical" evidence="1">
    <location>
        <begin position="417"/>
        <end position="436"/>
    </location>
</feature>
<name>A0ABN8PGB9_9CNID</name>
<feature type="transmembrane region" description="Helical" evidence="1">
    <location>
        <begin position="389"/>
        <end position="410"/>
    </location>
</feature>
<organism evidence="2 3">
    <name type="scientific">Porites lobata</name>
    <dbReference type="NCBI Taxonomy" id="104759"/>
    <lineage>
        <taxon>Eukaryota</taxon>
        <taxon>Metazoa</taxon>
        <taxon>Cnidaria</taxon>
        <taxon>Anthozoa</taxon>
        <taxon>Hexacorallia</taxon>
        <taxon>Scleractinia</taxon>
        <taxon>Fungiina</taxon>
        <taxon>Poritidae</taxon>
        <taxon>Porites</taxon>
    </lineage>
</organism>
<feature type="transmembrane region" description="Helical" evidence="1">
    <location>
        <begin position="537"/>
        <end position="560"/>
    </location>
</feature>
<dbReference type="PANTHER" id="PTHR35313:SF1">
    <property type="entry name" value="NO EXINE FORMATION 1"/>
    <property type="match status" value="1"/>
</dbReference>
<feature type="transmembrane region" description="Helical" evidence="1">
    <location>
        <begin position="328"/>
        <end position="345"/>
    </location>
</feature>
<dbReference type="Proteomes" id="UP001159405">
    <property type="component" value="Unassembled WGS sequence"/>
</dbReference>
<reference evidence="2 3" key="1">
    <citation type="submission" date="2022-05" db="EMBL/GenBank/DDBJ databases">
        <authorList>
            <consortium name="Genoscope - CEA"/>
            <person name="William W."/>
        </authorList>
    </citation>
    <scope>NUCLEOTIDE SEQUENCE [LARGE SCALE GENOMIC DNA]</scope>
</reference>
<evidence type="ECO:0000313" key="3">
    <source>
        <dbReference type="Proteomes" id="UP001159405"/>
    </source>
</evidence>
<comment type="caution">
    <text evidence="2">The sequence shown here is derived from an EMBL/GenBank/DDBJ whole genome shotgun (WGS) entry which is preliminary data.</text>
</comment>
<dbReference type="PANTHER" id="PTHR35313">
    <property type="entry name" value="NO EXINE FORMATION 1"/>
    <property type="match status" value="1"/>
</dbReference>
<feature type="transmembrane region" description="Helical" evidence="1">
    <location>
        <begin position="125"/>
        <end position="146"/>
    </location>
</feature>
<proteinExistence type="predicted"/>
<sequence>MEGSELRQIRVVNNDISFGKTQQDEETLQLHDLHYTGDSTFLPGPFQHNKKFACVFLPCAVPLFYIGGELLFGSAVFCLLITYLVDNTSKSKQSSLVAYVLSVLIFQLTSVYCLVPFLWKSVFNLGLIFIYNVFIVLSGGVGLLQFKQLQTEEPEFVKNVEYVLYISYPIVGQLTLTAVAGNVFSWAVSPFFCILFGFLFLQIFYPRSKSSFSYQRFVHRVGEERPPESFILSSLEKTLLLFILISVPGSMFIVINFLDLIHFITWVKLLLCGILPVFLCTCLDIREEMEFLEFSKDNVAKVKLGCGLGSMILLSVILMLSGSVGVQTFPLMIGNMICGVLIWIINSRDKWKVYQFMPYVGLIILTCLGLFTMPWSLFHPFHFFSLPLWGVNLLLCFVSCLSVVCVFVASAGAYSEWLNPLLVIHSLGFVLSENILATEKLYPSYSLLGTMLFAGYISERLHSVGKLNLQSMLLCIAIHGSKVPLCLSMVLPYSPVAASVLLPSLFLISPSVLMFLFTFAVGKVIEAPRDMTLNEGLKLCIVSGIATIFAYDVLILPLWFMMTHRIPSLPDVFAAVLFIWGTLCLKLSHVHFSHNLFLKRLNVLVLCTSVLLEILQPDLNIYRVLQALFVYLVCLIYPPVFTIENMLLSESIVLSWFILIALTVLIAVLTKVITLEQLSWSQRVVVASVIGVVPGLKSSALMAPVLRPPLFCLLFGISSALVLYLLMSSWKPIFGQTLVNFSTPYLLLGGCFVGCLMSEMLSGSRLQSHKGPHKPSPVSPSLLYHLCIHLVLGLGLKRGSVTQQESLEEKKGKLPSGLTLQSSSFFANISLSTAFLLALLCSPSDYWELWVSFAVFSLLFLRPEGTPYIQGVKLQFTPALPVAMALAICMFPRTVTEALPVQFTWLSVIGYVLEILALLCSLPTYLVLFRALWQDGEISLVEQQLVMFTAPSNVVQLIYCSSLSARILGFVGIATVYWLFNDVKITKK</sequence>
<feature type="transmembrane region" description="Helical" evidence="1">
    <location>
        <begin position="710"/>
        <end position="730"/>
    </location>
</feature>
<feature type="transmembrane region" description="Helical" evidence="1">
    <location>
        <begin position="621"/>
        <end position="641"/>
    </location>
</feature>
<keyword evidence="1" id="KW-0812">Transmembrane</keyword>
<gene>
    <name evidence="2" type="ORF">PLOB_00043307</name>
</gene>
<protein>
    <submittedName>
        <fullName evidence="2">Uncharacterized protein</fullName>
    </submittedName>
</protein>
<feature type="transmembrane region" description="Helical" evidence="1">
    <location>
        <begin position="263"/>
        <end position="283"/>
    </location>
</feature>
<feature type="transmembrane region" description="Helical" evidence="1">
    <location>
        <begin position="239"/>
        <end position="257"/>
    </location>
</feature>
<feature type="transmembrane region" description="Helical" evidence="1">
    <location>
        <begin position="653"/>
        <end position="674"/>
    </location>
</feature>
<accession>A0ABN8PGB9</accession>
<feature type="transmembrane region" description="Helical" evidence="1">
    <location>
        <begin position="357"/>
        <end position="377"/>
    </location>
</feature>
<dbReference type="EMBL" id="CALNXK010000070">
    <property type="protein sequence ID" value="CAH3143270.1"/>
    <property type="molecule type" value="Genomic_DNA"/>
</dbReference>
<feature type="transmembrane region" description="Helical" evidence="1">
    <location>
        <begin position="953"/>
        <end position="980"/>
    </location>
</feature>
<feature type="transmembrane region" description="Helical" evidence="1">
    <location>
        <begin position="742"/>
        <end position="761"/>
    </location>
</feature>
<feature type="transmembrane region" description="Helical" evidence="1">
    <location>
        <begin position="186"/>
        <end position="205"/>
    </location>
</feature>